<dbReference type="InterPro" id="IPR051284">
    <property type="entry name" value="ZnF_MYMT-QRICH1"/>
</dbReference>
<reference evidence="1" key="2">
    <citation type="submission" date="2025-09" db="UniProtKB">
        <authorList>
            <consortium name="Ensembl"/>
        </authorList>
    </citation>
    <scope>IDENTIFICATION</scope>
</reference>
<dbReference type="STRING" id="94237.ENSMMOP00000001231"/>
<accession>A0A3Q3VJV6</accession>
<evidence type="ECO:0000313" key="1">
    <source>
        <dbReference type="Ensembl" id="ENSMMOP00000001231.1"/>
    </source>
</evidence>
<dbReference type="PANTHER" id="PTHR45736">
    <property type="entry name" value="ZINC FINGER MYM-TYPE PROTEIN"/>
    <property type="match status" value="1"/>
</dbReference>
<dbReference type="OMA" id="EYCKSER"/>
<protein>
    <submittedName>
        <fullName evidence="1">Uncharacterized protein</fullName>
    </submittedName>
</protein>
<reference evidence="1" key="1">
    <citation type="submission" date="2025-08" db="UniProtKB">
        <authorList>
            <consortium name="Ensembl"/>
        </authorList>
    </citation>
    <scope>IDENTIFICATION</scope>
</reference>
<dbReference type="AlphaFoldDB" id="A0A3Q3VJV6"/>
<organism evidence="1 2">
    <name type="scientific">Mola mola</name>
    <name type="common">Ocean sunfish</name>
    <name type="synonym">Tetraodon mola</name>
    <dbReference type="NCBI Taxonomy" id="94237"/>
    <lineage>
        <taxon>Eukaryota</taxon>
        <taxon>Metazoa</taxon>
        <taxon>Chordata</taxon>
        <taxon>Craniata</taxon>
        <taxon>Vertebrata</taxon>
        <taxon>Euteleostomi</taxon>
        <taxon>Actinopterygii</taxon>
        <taxon>Neopterygii</taxon>
        <taxon>Teleostei</taxon>
        <taxon>Neoteleostei</taxon>
        <taxon>Acanthomorphata</taxon>
        <taxon>Eupercaria</taxon>
        <taxon>Tetraodontiformes</taxon>
        <taxon>Molidae</taxon>
        <taxon>Mola</taxon>
    </lineage>
</organism>
<proteinExistence type="predicted"/>
<evidence type="ECO:0000313" key="2">
    <source>
        <dbReference type="Proteomes" id="UP000261620"/>
    </source>
</evidence>
<dbReference type="Proteomes" id="UP000261620">
    <property type="component" value="Unplaced"/>
</dbReference>
<dbReference type="PANTHER" id="PTHR45736:SF5">
    <property type="entry name" value="ZINC FINGER MYM-TYPE PROTEIN 4"/>
    <property type="match status" value="1"/>
</dbReference>
<dbReference type="Ensembl" id="ENSMMOT00000001259.1">
    <property type="protein sequence ID" value="ENSMMOP00000001231.1"/>
    <property type="gene ID" value="ENSMMOG00000001050.1"/>
</dbReference>
<keyword evidence="2" id="KW-1185">Reference proteome</keyword>
<name>A0A3Q3VJV6_MOLML</name>
<sequence length="136" mass="15606">MHFVCSLACSEEFNKVNNITGKCEYCKSERVIRDIKRVNNKDCCFCSEGCVMLFSNELNKKWGKYCHSCAYCLCTSETVVTAQRKGTKAEFCSQECHSQHKMNIFICKPSPIFWSLNLLQYGVWSLGLFSLTGYTM</sequence>